<dbReference type="EMBL" id="FQVW01000029">
    <property type="protein sequence ID" value="SHG37941.1"/>
    <property type="molecule type" value="Genomic_DNA"/>
</dbReference>
<dbReference type="Gene3D" id="1.10.287.1120">
    <property type="entry name" value="Bipartite methylase S protein"/>
    <property type="match status" value="1"/>
</dbReference>
<dbReference type="Proteomes" id="UP000183988">
    <property type="component" value="Unassembled WGS sequence"/>
</dbReference>
<keyword evidence="7" id="KW-1185">Reference proteome</keyword>
<organism evidence="6 7">
    <name type="scientific">Ornithinibacillus halophilus</name>
    <dbReference type="NCBI Taxonomy" id="930117"/>
    <lineage>
        <taxon>Bacteria</taxon>
        <taxon>Bacillati</taxon>
        <taxon>Bacillota</taxon>
        <taxon>Bacilli</taxon>
        <taxon>Bacillales</taxon>
        <taxon>Bacillaceae</taxon>
        <taxon>Ornithinibacillus</taxon>
    </lineage>
</organism>
<feature type="domain" description="Type I restriction modification DNA specificity" evidence="5">
    <location>
        <begin position="231"/>
        <end position="394"/>
    </location>
</feature>
<dbReference type="OrthoDB" id="9795776at2"/>
<evidence type="ECO:0000256" key="1">
    <source>
        <dbReference type="ARBA" id="ARBA00010923"/>
    </source>
</evidence>
<dbReference type="InterPro" id="IPR052021">
    <property type="entry name" value="Type-I_RS_S_subunit"/>
</dbReference>
<dbReference type="PANTHER" id="PTHR30408:SF12">
    <property type="entry name" value="TYPE I RESTRICTION ENZYME MJAVIII SPECIFICITY SUBUNIT"/>
    <property type="match status" value="1"/>
</dbReference>
<evidence type="ECO:0000256" key="3">
    <source>
        <dbReference type="ARBA" id="ARBA00023125"/>
    </source>
</evidence>
<keyword evidence="3" id="KW-0238">DNA-binding</keyword>
<feature type="domain" description="Type I restriction modification DNA specificity" evidence="5">
    <location>
        <begin position="17"/>
        <end position="202"/>
    </location>
</feature>
<evidence type="ECO:0000313" key="7">
    <source>
        <dbReference type="Proteomes" id="UP000183988"/>
    </source>
</evidence>
<protein>
    <submittedName>
        <fullName evidence="6">Type I restriction enzyme, S subunit</fullName>
    </submittedName>
</protein>
<dbReference type="PANTHER" id="PTHR30408">
    <property type="entry name" value="TYPE-1 RESTRICTION ENZYME ECOKI SPECIFICITY PROTEIN"/>
    <property type="match status" value="1"/>
</dbReference>
<dbReference type="CDD" id="cd17494">
    <property type="entry name" value="RMtype1_S_Sma198ORF994P-TRD2-CR2_like"/>
    <property type="match status" value="1"/>
</dbReference>
<evidence type="ECO:0000313" key="6">
    <source>
        <dbReference type="EMBL" id="SHG37941.1"/>
    </source>
</evidence>
<dbReference type="STRING" id="930117.SAMN05216225_102924"/>
<dbReference type="InterPro" id="IPR000055">
    <property type="entry name" value="Restrct_endonuc_typeI_TRD"/>
</dbReference>
<name>A0A1M5JBR0_9BACI</name>
<reference evidence="6 7" key="1">
    <citation type="submission" date="2016-11" db="EMBL/GenBank/DDBJ databases">
        <authorList>
            <person name="Jaros S."/>
            <person name="Januszkiewicz K."/>
            <person name="Wedrychowicz H."/>
        </authorList>
    </citation>
    <scope>NUCLEOTIDE SEQUENCE [LARGE SCALE GENOMIC DNA]</scope>
    <source>
        <strain evidence="6 7">IBRC-M 10683</strain>
    </source>
</reference>
<dbReference type="GO" id="GO:0003677">
    <property type="term" value="F:DNA binding"/>
    <property type="evidence" value="ECO:0007669"/>
    <property type="project" value="UniProtKB-KW"/>
</dbReference>
<evidence type="ECO:0000256" key="4">
    <source>
        <dbReference type="SAM" id="Coils"/>
    </source>
</evidence>
<evidence type="ECO:0000259" key="5">
    <source>
        <dbReference type="Pfam" id="PF01420"/>
    </source>
</evidence>
<dbReference type="SUPFAM" id="SSF116734">
    <property type="entry name" value="DNA methylase specificity domain"/>
    <property type="match status" value="2"/>
</dbReference>
<dbReference type="Pfam" id="PF01420">
    <property type="entry name" value="Methylase_S"/>
    <property type="match status" value="2"/>
</dbReference>
<dbReference type="InterPro" id="IPR044946">
    <property type="entry name" value="Restrct_endonuc_typeI_TRD_sf"/>
</dbReference>
<evidence type="ECO:0000256" key="2">
    <source>
        <dbReference type="ARBA" id="ARBA00022747"/>
    </source>
</evidence>
<dbReference type="AlphaFoldDB" id="A0A1M5JBR0"/>
<feature type="coiled-coil region" evidence="4">
    <location>
        <begin position="376"/>
        <end position="403"/>
    </location>
</feature>
<accession>A0A1M5JBR0</accession>
<proteinExistence type="inferred from homology"/>
<comment type="similarity">
    <text evidence="1">Belongs to the type-I restriction system S methylase family.</text>
</comment>
<gene>
    <name evidence="6" type="ORF">SAMN05216225_102924</name>
</gene>
<dbReference type="RefSeq" id="WP_072891101.1">
    <property type="nucleotide sequence ID" value="NZ_FQVW01000029.1"/>
</dbReference>
<keyword evidence="2" id="KW-0680">Restriction system</keyword>
<dbReference type="GO" id="GO:0009307">
    <property type="term" value="P:DNA restriction-modification system"/>
    <property type="evidence" value="ECO:0007669"/>
    <property type="project" value="UniProtKB-KW"/>
</dbReference>
<dbReference type="Gene3D" id="3.90.220.20">
    <property type="entry name" value="DNA methylase specificity domains"/>
    <property type="match status" value="2"/>
</dbReference>
<keyword evidence="4" id="KW-0175">Coiled coil</keyword>
<sequence>MKNKLVPKRRFKEFKEVWKTVKIKDCIYYIKGFAFKSRYYRKEGIRIIRVSDLGTTEIIDNNEKIFIDRVYQRKYEAYKLNLGDIIITTVGSKAELKESAVGRPILVKRHNQGLLNQNLVKLSPINDYDSYFIYGNLLKRRYVDYIRSIERGNANQANITINDLWEYNINHGSTLEQQKIGEFFKVLDERIANQERKVAKVKALKSAYLTEMFPLEGETVPKRRFKEFEGEWVESKLGDLVEITMGHSPKSSSYTSDRSKYILVQGNADMKKNRVTPRIWTTQLTKMANKRDLILTVRAPVGEVGKTDYDVVLGRGVAGIKGNEFIFQYLIKLKMEGYWERLSTGSTFDSVNSDDINEVILFVPSHEEQQKIGQFFKNLDNQITTEEKKLEKLKKMKEAYLEEMFV</sequence>